<keyword evidence="10" id="KW-0482">Metalloprotease</keyword>
<keyword evidence="6" id="KW-0479">Metal-binding</keyword>
<evidence type="ECO:0000313" key="14">
    <source>
        <dbReference type="Proteomes" id="UP000075884"/>
    </source>
</evidence>
<accession>A0A182NI89</accession>
<sequence>MLRQISSLKHRAALSAGAHRWQSSTPAPKVNPAILANIKASDRYKPGTRYNGFVCTQAQYIADFNMTAYLFQHEKTGLQYMHIDRQDTNNVFSINFRTTPFDSTGLPHILEHNVLCGSQKFPVRDPFFKMLNRSLATFMNAMTGPDYTLYPFSSTNEIDYRNLQAIYMDAAFRPNLKYLDFLQEGWRLEHAELTNPSSEYVFKGVVYNEMKGAFSENAAVFGQKFFNKLLPDHTYGYVSGGDPLDIPQLKHEDLVNFHRRYYHPSNARIFSYGCFDLDKTMTFVNEQYLNDFDRIDTRYSVIPPQKRWTVAQKDHVRCRYDNMGAPIERQNQIAIGYLMTDITDVYETFLMHILTELLVKGPNSCCYKNLIEPNISGGYNQLTGFDSHIRDTMFVVGLQDLPVDDFERVVQLFDRSVDEVIEKGFEAAHIESVLHSIELTMKHQTTKFGLGLLFNLTPLWNHDGDLVRAMNVSELVRKLRENIASNPKYLQHKVEYYFRNNRHRLTMTMSPDASYEQQFVDAERKNLQQKVSQLNETDKERIYREGIELSESQKAHPDTDILPCLKLSEIEKKVPETHVEQKPVANVPTQLCRVDTNGVVYFRGILDVSRLNTEQKLLLPLFNTIVTQFGTRGINYREFDQLISSKTAGVGFSTHLVESVHDMQQYEFGLYFGTYALDKNVPDMFDIFRRIFNELELNDVKRFEMLLENYLSELSVGIAQSGHMYAMQNANGLVTEAGRLRERLMGIEHLAFMKDLTQRHSAEAILAKCRSVTSLFEESSMRCALNFTPTSEQQTMQHYQKFIDAVPLRSTARVWNPSEPLPGASCRHTVMNIPVNYCAKSILAVPYTHRHYAPLKVLAKYLSAKYLLPVVREQNGAYGAGAKITSDGLFNFFSYRDPNSRTTLDVFDRAYEWNVRTVPQMDEQTLFEAKLGVLQQLDVPIAPLERGMDLFRQGLSDELFGTHRAAVLDVGKELLLEVNEHYLKPGAVKVVGKSVLGPENKDLPKEGEAWTTFAL</sequence>
<dbReference type="Gene3D" id="3.30.830.10">
    <property type="entry name" value="Metalloenzyme, LuxS/M16 peptidase-like"/>
    <property type="match status" value="4"/>
</dbReference>
<evidence type="ECO:0000256" key="11">
    <source>
        <dbReference type="ARBA" id="ARBA00023128"/>
    </source>
</evidence>
<dbReference type="InterPro" id="IPR013578">
    <property type="entry name" value="Peptidase_M16C_assoc"/>
</dbReference>
<comment type="similarity">
    <text evidence="3">Belongs to the peptidase M16 family. PreP subfamily.</text>
</comment>
<dbReference type="Pfam" id="PF08367">
    <property type="entry name" value="M16C_assoc"/>
    <property type="match status" value="1"/>
</dbReference>
<reference evidence="13" key="2">
    <citation type="submission" date="2020-05" db="UniProtKB">
        <authorList>
            <consortium name="EnsemblMetazoa"/>
        </authorList>
    </citation>
    <scope>IDENTIFICATION</scope>
    <source>
        <strain evidence="13">WRAIR2</strain>
    </source>
</reference>
<evidence type="ECO:0000256" key="3">
    <source>
        <dbReference type="ARBA" id="ARBA00007575"/>
    </source>
</evidence>
<dbReference type="InterPro" id="IPR011249">
    <property type="entry name" value="Metalloenz_LuxS/M16"/>
</dbReference>
<dbReference type="EnsemblMetazoa" id="ADIR007362-RA">
    <property type="protein sequence ID" value="ADIR007362-PA"/>
    <property type="gene ID" value="ADIR007362"/>
</dbReference>
<dbReference type="Pfam" id="PF22516">
    <property type="entry name" value="PreP_C"/>
    <property type="match status" value="1"/>
</dbReference>
<dbReference type="PANTHER" id="PTHR43016">
    <property type="entry name" value="PRESEQUENCE PROTEASE"/>
    <property type="match status" value="1"/>
</dbReference>
<dbReference type="InterPro" id="IPR055130">
    <property type="entry name" value="PreP_C"/>
</dbReference>
<organism evidence="13 14">
    <name type="scientific">Anopheles dirus</name>
    <dbReference type="NCBI Taxonomy" id="7168"/>
    <lineage>
        <taxon>Eukaryota</taxon>
        <taxon>Metazoa</taxon>
        <taxon>Ecdysozoa</taxon>
        <taxon>Arthropoda</taxon>
        <taxon>Hexapoda</taxon>
        <taxon>Insecta</taxon>
        <taxon>Pterygota</taxon>
        <taxon>Neoptera</taxon>
        <taxon>Endopterygota</taxon>
        <taxon>Diptera</taxon>
        <taxon>Nematocera</taxon>
        <taxon>Culicoidea</taxon>
        <taxon>Culicidae</taxon>
        <taxon>Anophelinae</taxon>
        <taxon>Anopheles</taxon>
    </lineage>
</organism>
<dbReference type="FunFam" id="3.30.830.10:FF:000009">
    <property type="entry name" value="Presequence protease, mitochondrial"/>
    <property type="match status" value="1"/>
</dbReference>
<keyword evidence="9" id="KW-0809">Transit peptide</keyword>
<dbReference type="GO" id="GO:0005759">
    <property type="term" value="C:mitochondrial matrix"/>
    <property type="evidence" value="ECO:0007669"/>
    <property type="project" value="TreeGrafter"/>
</dbReference>
<evidence type="ECO:0000256" key="5">
    <source>
        <dbReference type="ARBA" id="ARBA00022670"/>
    </source>
</evidence>
<dbReference type="STRING" id="7168.A0A182NI89"/>
<evidence type="ECO:0000256" key="4">
    <source>
        <dbReference type="ARBA" id="ARBA00020167"/>
    </source>
</evidence>
<dbReference type="SUPFAM" id="SSF63411">
    <property type="entry name" value="LuxS/MPP-like metallohydrolase"/>
    <property type="match status" value="4"/>
</dbReference>
<protein>
    <recommendedName>
        <fullName evidence="4">Presequence protease, mitochondrial</fullName>
    </recommendedName>
</protein>
<feature type="domain" description="Peptidase M16C associated" evidence="12">
    <location>
        <begin position="509"/>
        <end position="756"/>
    </location>
</feature>
<proteinExistence type="inferred from homology"/>
<keyword evidence="11" id="KW-0496">Mitochondrion</keyword>
<dbReference type="SMART" id="SM01264">
    <property type="entry name" value="M16C_associated"/>
    <property type="match status" value="1"/>
</dbReference>
<keyword evidence="7" id="KW-0378">Hydrolase</keyword>
<dbReference type="FunFam" id="3.30.830.10:FF:000013">
    <property type="entry name" value="Mitochondrial presequence protease"/>
    <property type="match status" value="1"/>
</dbReference>
<evidence type="ECO:0000256" key="7">
    <source>
        <dbReference type="ARBA" id="ARBA00022801"/>
    </source>
</evidence>
<dbReference type="PANTHER" id="PTHR43016:SF13">
    <property type="entry name" value="PRESEQUENCE PROTEASE, MITOCHONDRIAL"/>
    <property type="match status" value="1"/>
</dbReference>
<keyword evidence="8" id="KW-0862">Zinc</keyword>
<dbReference type="VEuPathDB" id="VectorBase:ADIR007362"/>
<dbReference type="Proteomes" id="UP000075884">
    <property type="component" value="Unassembled WGS sequence"/>
</dbReference>
<dbReference type="GO" id="GO:0004222">
    <property type="term" value="F:metalloendopeptidase activity"/>
    <property type="evidence" value="ECO:0007669"/>
    <property type="project" value="TreeGrafter"/>
</dbReference>
<evidence type="ECO:0000256" key="2">
    <source>
        <dbReference type="ARBA" id="ARBA00004173"/>
    </source>
</evidence>
<reference evidence="14" key="1">
    <citation type="submission" date="2013-03" db="EMBL/GenBank/DDBJ databases">
        <title>The Genome Sequence of Anopheles dirus WRAIR2.</title>
        <authorList>
            <consortium name="The Broad Institute Genomics Platform"/>
            <person name="Neafsey D.E."/>
            <person name="Walton C."/>
            <person name="Walker B."/>
            <person name="Young S.K."/>
            <person name="Zeng Q."/>
            <person name="Gargeya S."/>
            <person name="Fitzgerald M."/>
            <person name="Haas B."/>
            <person name="Abouelleil A."/>
            <person name="Allen A.W."/>
            <person name="Alvarado L."/>
            <person name="Arachchi H.M."/>
            <person name="Berlin A.M."/>
            <person name="Chapman S.B."/>
            <person name="Gainer-Dewar J."/>
            <person name="Goldberg J."/>
            <person name="Griggs A."/>
            <person name="Gujja S."/>
            <person name="Hansen M."/>
            <person name="Howarth C."/>
            <person name="Imamovic A."/>
            <person name="Ireland A."/>
            <person name="Larimer J."/>
            <person name="McCowan C."/>
            <person name="Murphy C."/>
            <person name="Pearson M."/>
            <person name="Poon T.W."/>
            <person name="Priest M."/>
            <person name="Roberts A."/>
            <person name="Saif S."/>
            <person name="Shea T."/>
            <person name="Sisk P."/>
            <person name="Sykes S."/>
            <person name="Wortman J."/>
            <person name="Nusbaum C."/>
            <person name="Birren B."/>
        </authorList>
    </citation>
    <scope>NUCLEOTIDE SEQUENCE [LARGE SCALE GENOMIC DNA]</scope>
    <source>
        <strain evidence="14">WRAIR2</strain>
    </source>
</reference>
<dbReference type="Pfam" id="PF05193">
    <property type="entry name" value="Peptidase_M16_C"/>
    <property type="match status" value="1"/>
</dbReference>
<evidence type="ECO:0000259" key="12">
    <source>
        <dbReference type="SMART" id="SM01264"/>
    </source>
</evidence>
<evidence type="ECO:0000256" key="10">
    <source>
        <dbReference type="ARBA" id="ARBA00023049"/>
    </source>
</evidence>
<dbReference type="InterPro" id="IPR007863">
    <property type="entry name" value="Peptidase_M16_C"/>
</dbReference>
<evidence type="ECO:0000313" key="13">
    <source>
        <dbReference type="EnsemblMetazoa" id="ADIR007362-PA"/>
    </source>
</evidence>
<comment type="subcellular location">
    <subcellularLocation>
        <location evidence="2">Mitochondrion</location>
    </subcellularLocation>
</comment>
<dbReference type="GO" id="GO:0016485">
    <property type="term" value="P:protein processing"/>
    <property type="evidence" value="ECO:0007669"/>
    <property type="project" value="TreeGrafter"/>
</dbReference>
<name>A0A182NI89_9DIPT</name>
<evidence type="ECO:0000256" key="1">
    <source>
        <dbReference type="ARBA" id="ARBA00001947"/>
    </source>
</evidence>
<dbReference type="GO" id="GO:0046872">
    <property type="term" value="F:metal ion binding"/>
    <property type="evidence" value="ECO:0007669"/>
    <property type="project" value="UniProtKB-KW"/>
</dbReference>
<dbReference type="AlphaFoldDB" id="A0A182NI89"/>
<keyword evidence="5" id="KW-0645">Protease</keyword>
<evidence type="ECO:0000256" key="9">
    <source>
        <dbReference type="ARBA" id="ARBA00022946"/>
    </source>
</evidence>
<dbReference type="FunFam" id="3.30.830.10:FF:000011">
    <property type="entry name" value="Presequence protease, mitochondrial"/>
    <property type="match status" value="1"/>
</dbReference>
<keyword evidence="14" id="KW-1185">Reference proteome</keyword>
<evidence type="ECO:0000256" key="6">
    <source>
        <dbReference type="ARBA" id="ARBA00022723"/>
    </source>
</evidence>
<comment type="cofactor">
    <cofactor evidence="1">
        <name>Zn(2+)</name>
        <dbReference type="ChEBI" id="CHEBI:29105"/>
    </cofactor>
</comment>
<evidence type="ECO:0000256" key="8">
    <source>
        <dbReference type="ARBA" id="ARBA00022833"/>
    </source>
</evidence>